<comment type="catalytic activity">
    <reaction evidence="1 6 7">
        <text>[protein]-peptidylproline (omega=180) = [protein]-peptidylproline (omega=0)</text>
        <dbReference type="Rhea" id="RHEA:16237"/>
        <dbReference type="Rhea" id="RHEA-COMP:10747"/>
        <dbReference type="Rhea" id="RHEA-COMP:10748"/>
        <dbReference type="ChEBI" id="CHEBI:83833"/>
        <dbReference type="ChEBI" id="CHEBI:83834"/>
        <dbReference type="EC" id="5.2.1.8"/>
    </reaction>
</comment>
<keyword evidence="4 6" id="KW-0697">Rotamase</keyword>
<dbReference type="SUPFAM" id="SSF54534">
    <property type="entry name" value="FKBP-like"/>
    <property type="match status" value="1"/>
</dbReference>
<dbReference type="PRINTS" id="PR01730">
    <property type="entry name" value="INFPOTNTIATR"/>
</dbReference>
<feature type="domain" description="PPIase FKBP-type" evidence="10">
    <location>
        <begin position="173"/>
        <end position="259"/>
    </location>
</feature>
<dbReference type="InterPro" id="IPR000774">
    <property type="entry name" value="PPIase_FKBP_N"/>
</dbReference>
<dbReference type="EMBL" id="CP030850">
    <property type="protein sequence ID" value="AXE18222.1"/>
    <property type="molecule type" value="Genomic_DNA"/>
</dbReference>
<feature type="region of interest" description="Disordered" evidence="8">
    <location>
        <begin position="28"/>
        <end position="51"/>
    </location>
</feature>
<dbReference type="Proteomes" id="UP000251993">
    <property type="component" value="Chromosome"/>
</dbReference>
<dbReference type="InterPro" id="IPR046357">
    <property type="entry name" value="PPIase_dom_sf"/>
</dbReference>
<feature type="signal peptide" evidence="9">
    <location>
        <begin position="1"/>
        <end position="19"/>
    </location>
</feature>
<accession>A0A344THV1</accession>
<dbReference type="InterPro" id="IPR036944">
    <property type="entry name" value="PPIase_FKBP_N_sf"/>
</dbReference>
<dbReference type="FunFam" id="3.10.50.40:FF:000004">
    <property type="entry name" value="Peptidyl-prolyl cis-trans isomerase"/>
    <property type="match status" value="1"/>
</dbReference>
<evidence type="ECO:0000256" key="1">
    <source>
        <dbReference type="ARBA" id="ARBA00000971"/>
    </source>
</evidence>
<proteinExistence type="inferred from homology"/>
<dbReference type="KEGG" id="run:DR864_10950"/>
<dbReference type="OrthoDB" id="9814548at2"/>
<dbReference type="RefSeq" id="WP_114067006.1">
    <property type="nucleotide sequence ID" value="NZ_CP030850.1"/>
</dbReference>
<dbReference type="PANTHER" id="PTHR43811">
    <property type="entry name" value="FKBP-TYPE PEPTIDYL-PROLYL CIS-TRANS ISOMERASE FKPA"/>
    <property type="match status" value="1"/>
</dbReference>
<dbReference type="Gene3D" id="3.10.50.40">
    <property type="match status" value="1"/>
</dbReference>
<gene>
    <name evidence="11" type="ORF">DR864_10950</name>
</gene>
<comment type="similarity">
    <text evidence="2 7">Belongs to the FKBP-type PPIase family.</text>
</comment>
<dbReference type="InterPro" id="IPR001179">
    <property type="entry name" value="PPIase_FKBP_dom"/>
</dbReference>
<evidence type="ECO:0000256" key="2">
    <source>
        <dbReference type="ARBA" id="ARBA00006577"/>
    </source>
</evidence>
<evidence type="ECO:0000313" key="11">
    <source>
        <dbReference type="EMBL" id="AXE18222.1"/>
    </source>
</evidence>
<evidence type="ECO:0000256" key="5">
    <source>
        <dbReference type="ARBA" id="ARBA00023235"/>
    </source>
</evidence>
<keyword evidence="5 6" id="KW-0413">Isomerase</keyword>
<sequence>MKYLACTVSVLLISTVVTFSQTKKVPAKPAAKPATAAKPAPNKATPAKPAVASKMTTEIDSVAYSIGMNIAQNLKGQGLDKINVNLLAKGIQDVLKGGKSDLDDNQAQMILGNYFNKLQTQRQSEDAKKFEGNKLDGEKFLEQNKKKAGIVTLPSGLQYEVMKAGEGPKPTINNTVKTHYHGTLVDGTVFDSSVDRGQPAEFPVGGVIQGWVEALQLMPVGSKWKLYVPYNLAYGERAAGPQIKPYSALVFEVELLEIVK</sequence>
<dbReference type="EC" id="5.2.1.8" evidence="7"/>
<keyword evidence="3 9" id="KW-0732">Signal</keyword>
<evidence type="ECO:0000256" key="8">
    <source>
        <dbReference type="SAM" id="MobiDB-lite"/>
    </source>
</evidence>
<evidence type="ECO:0000256" key="4">
    <source>
        <dbReference type="ARBA" id="ARBA00023110"/>
    </source>
</evidence>
<evidence type="ECO:0000259" key="10">
    <source>
        <dbReference type="PROSITE" id="PS50059"/>
    </source>
</evidence>
<dbReference type="GO" id="GO:0016020">
    <property type="term" value="C:membrane"/>
    <property type="evidence" value="ECO:0007669"/>
    <property type="project" value="InterPro"/>
</dbReference>
<dbReference type="AlphaFoldDB" id="A0A344THV1"/>
<protein>
    <recommendedName>
        <fullName evidence="7">Peptidyl-prolyl cis-trans isomerase</fullName>
        <ecNumber evidence="7">5.2.1.8</ecNumber>
    </recommendedName>
</protein>
<dbReference type="PROSITE" id="PS50059">
    <property type="entry name" value="FKBP_PPIASE"/>
    <property type="match status" value="1"/>
</dbReference>
<dbReference type="NCBIfam" id="NF008602">
    <property type="entry name" value="PRK11570.1"/>
    <property type="match status" value="1"/>
</dbReference>
<organism evidence="11 12">
    <name type="scientific">Runella rosea</name>
    <dbReference type="NCBI Taxonomy" id="2259595"/>
    <lineage>
        <taxon>Bacteria</taxon>
        <taxon>Pseudomonadati</taxon>
        <taxon>Bacteroidota</taxon>
        <taxon>Cytophagia</taxon>
        <taxon>Cytophagales</taxon>
        <taxon>Spirosomataceae</taxon>
        <taxon>Runella</taxon>
    </lineage>
</organism>
<feature type="chain" id="PRO_5016921937" description="Peptidyl-prolyl cis-trans isomerase" evidence="9">
    <location>
        <begin position="20"/>
        <end position="260"/>
    </location>
</feature>
<dbReference type="GO" id="GO:0006457">
    <property type="term" value="P:protein folding"/>
    <property type="evidence" value="ECO:0007669"/>
    <property type="project" value="InterPro"/>
</dbReference>
<evidence type="ECO:0000256" key="7">
    <source>
        <dbReference type="RuleBase" id="RU003915"/>
    </source>
</evidence>
<name>A0A344THV1_9BACT</name>
<evidence type="ECO:0000313" key="12">
    <source>
        <dbReference type="Proteomes" id="UP000251993"/>
    </source>
</evidence>
<dbReference type="Gene3D" id="1.10.287.460">
    <property type="entry name" value="Peptidyl-prolyl cis-trans isomerase, FKBP-type, N-terminal domain"/>
    <property type="match status" value="1"/>
</dbReference>
<reference evidence="11 12" key="1">
    <citation type="submission" date="2018-07" db="EMBL/GenBank/DDBJ databases">
        <title>Genome sequencing of Runella.</title>
        <authorList>
            <person name="Baek M.-G."/>
            <person name="Yi H."/>
        </authorList>
    </citation>
    <scope>NUCLEOTIDE SEQUENCE [LARGE SCALE GENOMIC DNA]</scope>
    <source>
        <strain evidence="11 12">HYN0085</strain>
    </source>
</reference>
<dbReference type="InterPro" id="IPR008104">
    <property type="entry name" value="INFPOTNTIATR"/>
</dbReference>
<dbReference type="Pfam" id="PF01346">
    <property type="entry name" value="FKBP_N"/>
    <property type="match status" value="1"/>
</dbReference>
<keyword evidence="12" id="KW-1185">Reference proteome</keyword>
<evidence type="ECO:0000256" key="9">
    <source>
        <dbReference type="SAM" id="SignalP"/>
    </source>
</evidence>
<dbReference type="Pfam" id="PF00254">
    <property type="entry name" value="FKBP_C"/>
    <property type="match status" value="1"/>
</dbReference>
<evidence type="ECO:0000256" key="6">
    <source>
        <dbReference type="PROSITE-ProRule" id="PRU00277"/>
    </source>
</evidence>
<evidence type="ECO:0000256" key="3">
    <source>
        <dbReference type="ARBA" id="ARBA00022729"/>
    </source>
</evidence>
<dbReference type="GO" id="GO:0003755">
    <property type="term" value="F:peptidyl-prolyl cis-trans isomerase activity"/>
    <property type="evidence" value="ECO:0007669"/>
    <property type="project" value="UniProtKB-UniRule"/>
</dbReference>
<dbReference type="PANTHER" id="PTHR43811:SF23">
    <property type="entry name" value="FKBP-TYPE 22 KDA PEPTIDYL-PROLYL CIS-TRANS ISOMERASE"/>
    <property type="match status" value="1"/>
</dbReference>